<evidence type="ECO:0000313" key="1">
    <source>
        <dbReference type="EMBL" id="GBN22523.1"/>
    </source>
</evidence>
<reference evidence="1 2" key="1">
    <citation type="journal article" date="2019" name="Sci. Rep.">
        <title>Orb-weaving spider Araneus ventricosus genome elucidates the spidroin gene catalogue.</title>
        <authorList>
            <person name="Kono N."/>
            <person name="Nakamura H."/>
            <person name="Ohtoshi R."/>
            <person name="Moran D.A.P."/>
            <person name="Shinohara A."/>
            <person name="Yoshida Y."/>
            <person name="Fujiwara M."/>
            <person name="Mori M."/>
            <person name="Tomita M."/>
            <person name="Arakawa K."/>
        </authorList>
    </citation>
    <scope>NUCLEOTIDE SEQUENCE [LARGE SCALE GENOMIC DNA]</scope>
</reference>
<gene>
    <name evidence="1" type="ORF">AVEN_3207_1</name>
</gene>
<dbReference type="Proteomes" id="UP000499080">
    <property type="component" value="Unassembled WGS sequence"/>
</dbReference>
<proteinExistence type="predicted"/>
<dbReference type="AlphaFoldDB" id="A0A4Y2M7Q8"/>
<name>A0A4Y2M7Q8_ARAVE</name>
<comment type="caution">
    <text evidence="1">The sequence shown here is derived from an EMBL/GenBank/DDBJ whole genome shotgun (WGS) entry which is preliminary data.</text>
</comment>
<protein>
    <submittedName>
        <fullName evidence="1">Uncharacterized protein</fullName>
    </submittedName>
</protein>
<evidence type="ECO:0000313" key="2">
    <source>
        <dbReference type="Proteomes" id="UP000499080"/>
    </source>
</evidence>
<keyword evidence="2" id="KW-1185">Reference proteome</keyword>
<organism evidence="1 2">
    <name type="scientific">Araneus ventricosus</name>
    <name type="common">Orbweaver spider</name>
    <name type="synonym">Epeira ventricosa</name>
    <dbReference type="NCBI Taxonomy" id="182803"/>
    <lineage>
        <taxon>Eukaryota</taxon>
        <taxon>Metazoa</taxon>
        <taxon>Ecdysozoa</taxon>
        <taxon>Arthropoda</taxon>
        <taxon>Chelicerata</taxon>
        <taxon>Arachnida</taxon>
        <taxon>Araneae</taxon>
        <taxon>Araneomorphae</taxon>
        <taxon>Entelegynae</taxon>
        <taxon>Araneoidea</taxon>
        <taxon>Araneidae</taxon>
        <taxon>Araneus</taxon>
    </lineage>
</organism>
<dbReference type="EMBL" id="BGPR01006874">
    <property type="protein sequence ID" value="GBN22523.1"/>
    <property type="molecule type" value="Genomic_DNA"/>
</dbReference>
<accession>A0A4Y2M7Q8</accession>
<sequence length="94" mass="10488">MLLVVLVSFGQAYLAKSLRRGLMTMGSCDIFYCSKRPGAARSSLNPKKTFSELRLSVHIFAKMITKNRNKLDGFQSKPRLLPHHVVPAGTLPRS</sequence>